<dbReference type="GeneID" id="37018638"/>
<gene>
    <name evidence="2" type="ORF">FA14DRAFT_128414</name>
</gene>
<dbReference type="GO" id="GO:0003887">
    <property type="term" value="F:DNA-directed DNA polymerase activity"/>
    <property type="evidence" value="ECO:0007669"/>
    <property type="project" value="TreeGrafter"/>
</dbReference>
<feature type="compositionally biased region" description="Polar residues" evidence="1">
    <location>
        <begin position="46"/>
        <end position="58"/>
    </location>
</feature>
<dbReference type="Proteomes" id="UP000245771">
    <property type="component" value="Unassembled WGS sequence"/>
</dbReference>
<evidence type="ECO:0000313" key="2">
    <source>
        <dbReference type="EMBL" id="PWN31286.1"/>
    </source>
</evidence>
<dbReference type="FunCoup" id="A0A316V158">
    <property type="interactions" value="73"/>
</dbReference>
<feature type="compositionally biased region" description="Polar residues" evidence="1">
    <location>
        <begin position="1"/>
        <end position="11"/>
    </location>
</feature>
<dbReference type="Pfam" id="PF04081">
    <property type="entry name" value="DNA_pol_delta_4"/>
    <property type="match status" value="1"/>
</dbReference>
<dbReference type="OrthoDB" id="337486at2759"/>
<dbReference type="GO" id="GO:0043625">
    <property type="term" value="C:delta DNA polymerase complex"/>
    <property type="evidence" value="ECO:0007669"/>
    <property type="project" value="TreeGrafter"/>
</dbReference>
<dbReference type="PANTHER" id="PTHR14303">
    <property type="entry name" value="DNA POLYMERASE DELTA SUBUNIT 4"/>
    <property type="match status" value="1"/>
</dbReference>
<proteinExistence type="predicted"/>
<dbReference type="RefSeq" id="XP_025351588.1">
    <property type="nucleotide sequence ID" value="XM_025496857.1"/>
</dbReference>
<accession>A0A316V158</accession>
<evidence type="ECO:0008006" key="4">
    <source>
        <dbReference type="Google" id="ProtNLM"/>
    </source>
</evidence>
<evidence type="ECO:0000256" key="1">
    <source>
        <dbReference type="SAM" id="MobiDB-lite"/>
    </source>
</evidence>
<protein>
    <recommendedName>
        <fullName evidence="4">DNA polymerase delta subunit 4</fullName>
    </recommendedName>
</protein>
<reference evidence="2 3" key="1">
    <citation type="journal article" date="2018" name="Mol. Biol. Evol.">
        <title>Broad Genomic Sampling Reveals a Smut Pathogenic Ancestry of the Fungal Clade Ustilaginomycotina.</title>
        <authorList>
            <person name="Kijpornyongpan T."/>
            <person name="Mondo S.J."/>
            <person name="Barry K."/>
            <person name="Sandor L."/>
            <person name="Lee J."/>
            <person name="Lipzen A."/>
            <person name="Pangilinan J."/>
            <person name="LaButti K."/>
            <person name="Hainaut M."/>
            <person name="Henrissat B."/>
            <person name="Grigoriev I.V."/>
            <person name="Spatafora J.W."/>
            <person name="Aime M.C."/>
        </authorList>
    </citation>
    <scope>NUCLEOTIDE SEQUENCE [LARGE SCALE GENOMIC DNA]</scope>
    <source>
        <strain evidence="2 3">MCA 3882</strain>
    </source>
</reference>
<keyword evidence="3" id="KW-1185">Reference proteome</keyword>
<dbReference type="PANTHER" id="PTHR14303:SF0">
    <property type="entry name" value="DNA POLYMERASE DELTA SUBUNIT 4"/>
    <property type="match status" value="1"/>
</dbReference>
<evidence type="ECO:0000313" key="3">
    <source>
        <dbReference type="Proteomes" id="UP000245771"/>
    </source>
</evidence>
<dbReference type="InterPro" id="IPR007218">
    <property type="entry name" value="DNA_pol_delta_4"/>
</dbReference>
<dbReference type="GO" id="GO:0000731">
    <property type="term" value="P:DNA synthesis involved in DNA repair"/>
    <property type="evidence" value="ECO:0007669"/>
    <property type="project" value="InterPro"/>
</dbReference>
<organism evidence="2 3">
    <name type="scientific">Meira miltonrushii</name>
    <dbReference type="NCBI Taxonomy" id="1280837"/>
    <lineage>
        <taxon>Eukaryota</taxon>
        <taxon>Fungi</taxon>
        <taxon>Dikarya</taxon>
        <taxon>Basidiomycota</taxon>
        <taxon>Ustilaginomycotina</taxon>
        <taxon>Exobasidiomycetes</taxon>
        <taxon>Exobasidiales</taxon>
        <taxon>Brachybasidiaceae</taxon>
        <taxon>Meira</taxon>
    </lineage>
</organism>
<dbReference type="GO" id="GO:0006261">
    <property type="term" value="P:DNA-templated DNA replication"/>
    <property type="evidence" value="ECO:0007669"/>
    <property type="project" value="TreeGrafter"/>
</dbReference>
<dbReference type="EMBL" id="KZ819613">
    <property type="protein sequence ID" value="PWN31286.1"/>
    <property type="molecule type" value="Genomic_DNA"/>
</dbReference>
<feature type="region of interest" description="Disordered" evidence="1">
    <location>
        <begin position="1"/>
        <end position="77"/>
    </location>
</feature>
<sequence>MVTTKARNSGGTSIGRALGKGTKGTTNALQKGKIASIKQEGKSPAVQRSRSVSPTYTKEQLEEAEGRQSLEPNDSRYNALWKETQEKMGMPKHKPIHSDNMNRIQHILRVFDLDPSYGPCLGMTRLERWERAEKLGDEPPSEIREILETKEGILDLKYSVLHDKGV</sequence>
<dbReference type="InParanoid" id="A0A316V158"/>
<dbReference type="AlphaFoldDB" id="A0A316V158"/>
<feature type="compositionally biased region" description="Basic and acidic residues" evidence="1">
    <location>
        <begin position="59"/>
        <end position="68"/>
    </location>
</feature>
<name>A0A316V158_9BASI</name>
<dbReference type="STRING" id="1280837.A0A316V158"/>